<organism evidence="1 2">
    <name type="scientific">Paraglaciecola psychrophila 170</name>
    <dbReference type="NCBI Taxonomy" id="1129794"/>
    <lineage>
        <taxon>Bacteria</taxon>
        <taxon>Pseudomonadati</taxon>
        <taxon>Pseudomonadota</taxon>
        <taxon>Gammaproteobacteria</taxon>
        <taxon>Alteromonadales</taxon>
        <taxon>Alteromonadaceae</taxon>
        <taxon>Paraglaciecola</taxon>
    </lineage>
</organism>
<protein>
    <submittedName>
        <fullName evidence="1">Uncharacterized protein</fullName>
    </submittedName>
</protein>
<name>K6YYX3_9ALTE</name>
<proteinExistence type="predicted"/>
<dbReference type="EMBL" id="CP003837">
    <property type="protein sequence ID" value="AGH44396.1"/>
    <property type="molecule type" value="Genomic_DNA"/>
</dbReference>
<keyword evidence="2" id="KW-1185">Reference proteome</keyword>
<reference evidence="1 2" key="1">
    <citation type="journal article" date="2013" name="Genome Announc.">
        <title>Complete Genome Sequence of Glaciecola psychrophila Strain 170T.</title>
        <authorList>
            <person name="Yin J."/>
            <person name="Chen J."/>
            <person name="Liu G."/>
            <person name="Yu Y."/>
            <person name="Song L."/>
            <person name="Wang X."/>
            <person name="Qu X."/>
        </authorList>
    </citation>
    <scope>NUCLEOTIDE SEQUENCE [LARGE SCALE GENOMIC DNA]</scope>
    <source>
        <strain evidence="1 2">170</strain>
    </source>
</reference>
<sequence length="37" mass="4233">MISRWEFLTKDKLRNKGLNNAQICIDGFIYMGGITGK</sequence>
<evidence type="ECO:0000313" key="1">
    <source>
        <dbReference type="EMBL" id="AGH44396.1"/>
    </source>
</evidence>
<evidence type="ECO:0000313" key="2">
    <source>
        <dbReference type="Proteomes" id="UP000011864"/>
    </source>
</evidence>
<gene>
    <name evidence="1" type="ORF">C427_2287</name>
</gene>
<dbReference type="KEGG" id="gps:C427_2287"/>
<dbReference type="AlphaFoldDB" id="K6YYX3"/>
<dbReference type="HOGENOM" id="CLU_3346933_0_0_6"/>
<dbReference type="Proteomes" id="UP000011864">
    <property type="component" value="Chromosome"/>
</dbReference>
<accession>K6YYX3</accession>